<protein>
    <submittedName>
        <fullName evidence="2">Uncharacterized protein</fullName>
    </submittedName>
</protein>
<feature type="transmembrane region" description="Helical" evidence="1">
    <location>
        <begin position="44"/>
        <end position="66"/>
    </location>
</feature>
<reference evidence="2 3" key="1">
    <citation type="journal article" date="2016" name="Nat. Commun.">
        <title>Thousands of microbial genomes shed light on interconnected biogeochemical processes in an aquifer system.</title>
        <authorList>
            <person name="Anantharaman K."/>
            <person name="Brown C.T."/>
            <person name="Hug L.A."/>
            <person name="Sharon I."/>
            <person name="Castelle C.J."/>
            <person name="Probst A.J."/>
            <person name="Thomas B.C."/>
            <person name="Singh A."/>
            <person name="Wilkins M.J."/>
            <person name="Karaoz U."/>
            <person name="Brodie E.L."/>
            <person name="Williams K.H."/>
            <person name="Hubbard S.S."/>
            <person name="Banfield J.F."/>
        </authorList>
    </citation>
    <scope>NUCLEOTIDE SEQUENCE [LARGE SCALE GENOMIC DNA]</scope>
</reference>
<keyword evidence="1" id="KW-1133">Transmembrane helix</keyword>
<evidence type="ECO:0000313" key="3">
    <source>
        <dbReference type="Proteomes" id="UP000176300"/>
    </source>
</evidence>
<dbReference type="AlphaFoldDB" id="A0A1F6NIY6"/>
<evidence type="ECO:0000313" key="2">
    <source>
        <dbReference type="EMBL" id="OGH83891.1"/>
    </source>
</evidence>
<proteinExistence type="predicted"/>
<dbReference type="Proteomes" id="UP000176300">
    <property type="component" value="Unassembled WGS sequence"/>
</dbReference>
<keyword evidence="1" id="KW-0472">Membrane</keyword>
<gene>
    <name evidence="2" type="ORF">A2373_00675</name>
</gene>
<accession>A0A1F6NIY6</accession>
<evidence type="ECO:0000256" key="1">
    <source>
        <dbReference type="SAM" id="Phobius"/>
    </source>
</evidence>
<dbReference type="STRING" id="1798697.A2373_00675"/>
<keyword evidence="1" id="KW-0812">Transmembrane</keyword>
<organism evidence="2 3">
    <name type="scientific">Candidatus Magasanikbacteria bacterium RIFOXYB1_FULL_40_15</name>
    <dbReference type="NCBI Taxonomy" id="1798697"/>
    <lineage>
        <taxon>Bacteria</taxon>
        <taxon>Candidatus Magasanikiibacteriota</taxon>
    </lineage>
</organism>
<dbReference type="EMBL" id="MFQS01000008">
    <property type="protein sequence ID" value="OGH83891.1"/>
    <property type="molecule type" value="Genomic_DNA"/>
</dbReference>
<sequence length="81" mass="8909">MKYILGILAILLGVVVVVKAEWFVINFGSIAWAEEHLGTSGGSRLMYKLIGLAMIIISIMIMTDMAQEIFLSVMGRTFGID</sequence>
<name>A0A1F6NIY6_9BACT</name>
<comment type="caution">
    <text evidence="2">The sequence shown here is derived from an EMBL/GenBank/DDBJ whole genome shotgun (WGS) entry which is preliminary data.</text>
</comment>